<reference evidence="6" key="1">
    <citation type="submission" date="2021-10" db="EMBL/GenBank/DDBJ databases">
        <authorList>
            <person name="Piombo E."/>
        </authorList>
    </citation>
    <scope>NUCLEOTIDE SEQUENCE</scope>
</reference>
<dbReference type="InterPro" id="IPR051617">
    <property type="entry name" value="UNC-93-like_regulator"/>
</dbReference>
<evidence type="ECO:0000313" key="6">
    <source>
        <dbReference type="EMBL" id="CAH0022488.1"/>
    </source>
</evidence>
<feature type="transmembrane region" description="Helical" evidence="5">
    <location>
        <begin position="172"/>
        <end position="192"/>
    </location>
</feature>
<comment type="subcellular location">
    <subcellularLocation>
        <location evidence="1">Membrane</location>
        <topology evidence="1">Multi-pass membrane protein</topology>
    </subcellularLocation>
</comment>
<evidence type="ECO:0000256" key="1">
    <source>
        <dbReference type="ARBA" id="ARBA00004141"/>
    </source>
</evidence>
<organism evidence="6 7">
    <name type="scientific">Clonostachys rhizophaga</name>
    <dbReference type="NCBI Taxonomy" id="160324"/>
    <lineage>
        <taxon>Eukaryota</taxon>
        <taxon>Fungi</taxon>
        <taxon>Dikarya</taxon>
        <taxon>Ascomycota</taxon>
        <taxon>Pezizomycotina</taxon>
        <taxon>Sordariomycetes</taxon>
        <taxon>Hypocreomycetidae</taxon>
        <taxon>Hypocreales</taxon>
        <taxon>Bionectriaceae</taxon>
        <taxon>Clonostachys</taxon>
    </lineage>
</organism>
<feature type="transmembrane region" description="Helical" evidence="5">
    <location>
        <begin position="104"/>
        <end position="128"/>
    </location>
</feature>
<keyword evidence="2 5" id="KW-0812">Transmembrane</keyword>
<protein>
    <submittedName>
        <fullName evidence="6">Uncharacterized protein</fullName>
    </submittedName>
</protein>
<feature type="transmembrane region" description="Helical" evidence="5">
    <location>
        <begin position="140"/>
        <end position="160"/>
    </location>
</feature>
<feature type="transmembrane region" description="Helical" evidence="5">
    <location>
        <begin position="81"/>
        <end position="98"/>
    </location>
</feature>
<keyword evidence="7" id="KW-1185">Reference proteome</keyword>
<feature type="transmembrane region" description="Helical" evidence="5">
    <location>
        <begin position="391"/>
        <end position="410"/>
    </location>
</feature>
<dbReference type="Proteomes" id="UP000696573">
    <property type="component" value="Unassembled WGS sequence"/>
</dbReference>
<feature type="transmembrane region" description="Helical" evidence="5">
    <location>
        <begin position="416"/>
        <end position="439"/>
    </location>
</feature>
<accession>A0A9N9VFP8</accession>
<sequence>MAPLKSKLSLTRPFNQNFLVACMLFCLPGIYTALTGLGAGGGRPGSADVANKTNAILYGLLAFVGLFGGSILNILRPKVSLMVGAIGYPLYVGGLWYFDTTGNSWFPLMSGAILGITGGFLWTSAAYVQFSYAEEKSKGLWSMRSLGAIVGSSISLSLNIDQVKPVGVSAPVYIAFIVIHSAAFFIALFFIIHPSKVVRDDGTHIALFRKASLWTELKATAKTLLDWRYLLLAPAQIVCEMALGLMSSVNGECLGSTRCRGSTNSRKARYFNLRTRSVNNLAYQAIQVFVPGLLTCVLDSRHIKSRRTRGLIGIAIMGSVAIGASSGLIGWLEVNHVDSLDAPAGADWHDPEWPGLFICYVLFGSIYSGYQMCTEWVLSATTNDPEALARVAGMFKFYSSVGMMLSFILAGERVRFLWQVLLQLVLYALGIAGIVWVLIFHIKESNYFLEENVIAPASTEAKRNQEGLEGPYVDGYAVEDASPREVTDEKK</sequence>
<keyword evidence="4 5" id="KW-0472">Membrane</keyword>
<evidence type="ECO:0000313" key="7">
    <source>
        <dbReference type="Proteomes" id="UP000696573"/>
    </source>
</evidence>
<dbReference type="AlphaFoldDB" id="A0A9N9VFP8"/>
<dbReference type="OrthoDB" id="196103at2759"/>
<evidence type="ECO:0000256" key="5">
    <source>
        <dbReference type="SAM" id="Phobius"/>
    </source>
</evidence>
<comment type="caution">
    <text evidence="6">The sequence shown here is derived from an EMBL/GenBank/DDBJ whole genome shotgun (WGS) entry which is preliminary data.</text>
</comment>
<gene>
    <name evidence="6" type="ORF">CRHIZ90672A_00016298</name>
</gene>
<feature type="transmembrane region" description="Helical" evidence="5">
    <location>
        <begin position="310"/>
        <end position="332"/>
    </location>
</feature>
<dbReference type="PANTHER" id="PTHR23294">
    <property type="entry name" value="ET TRANSLATION PRODUCT-RELATED"/>
    <property type="match status" value="1"/>
</dbReference>
<feature type="transmembrane region" description="Helical" evidence="5">
    <location>
        <begin position="56"/>
        <end position="74"/>
    </location>
</feature>
<dbReference type="PANTHER" id="PTHR23294:SF59">
    <property type="entry name" value="UNC93-LIKE PROTEIN C922.05C"/>
    <property type="match status" value="1"/>
</dbReference>
<name>A0A9N9VFP8_9HYPO</name>
<feature type="transmembrane region" description="Helical" evidence="5">
    <location>
        <begin position="352"/>
        <end position="370"/>
    </location>
</feature>
<evidence type="ECO:0000256" key="3">
    <source>
        <dbReference type="ARBA" id="ARBA00022989"/>
    </source>
</evidence>
<dbReference type="GO" id="GO:0016020">
    <property type="term" value="C:membrane"/>
    <property type="evidence" value="ECO:0007669"/>
    <property type="project" value="UniProtKB-SubCell"/>
</dbReference>
<dbReference type="EMBL" id="CABFNQ020000679">
    <property type="protein sequence ID" value="CAH0022488.1"/>
    <property type="molecule type" value="Genomic_DNA"/>
</dbReference>
<evidence type="ECO:0000256" key="4">
    <source>
        <dbReference type="ARBA" id="ARBA00023136"/>
    </source>
</evidence>
<keyword evidence="3 5" id="KW-1133">Transmembrane helix</keyword>
<dbReference type="Pfam" id="PF05978">
    <property type="entry name" value="UNC-93"/>
    <property type="match status" value="1"/>
</dbReference>
<dbReference type="InterPro" id="IPR036259">
    <property type="entry name" value="MFS_trans_sf"/>
</dbReference>
<proteinExistence type="predicted"/>
<evidence type="ECO:0000256" key="2">
    <source>
        <dbReference type="ARBA" id="ARBA00022692"/>
    </source>
</evidence>
<dbReference type="InterPro" id="IPR010291">
    <property type="entry name" value="Ion_channel_UNC-93"/>
</dbReference>
<dbReference type="SUPFAM" id="SSF103473">
    <property type="entry name" value="MFS general substrate transporter"/>
    <property type="match status" value="1"/>
</dbReference>